<sequence>MEQTTARLRKTFHYPTDDDDEDLLPEAFDEEEQESLIRSLALENATHNAQYAKVLLSLPLLSVIPYIATLFTAQTAFFSLLSITSLLSTAYLLHSLPPGVTAIPFLDAWNVSAAADESANRIPDPLIQGLVDHGPVRKYLPYLNLALSAVLALLGLVFRGREFVWWGFAWLPGFVYGVVLLAKVVMGSVNPEMELGSLRYEFKGA</sequence>
<evidence type="ECO:0000313" key="2">
    <source>
        <dbReference type="EMBL" id="KIN05545.1"/>
    </source>
</evidence>
<keyword evidence="1" id="KW-1133">Transmembrane helix</keyword>
<dbReference type="InParanoid" id="A0A0C3HR89"/>
<gene>
    <name evidence="2" type="ORF">OIDMADRAFT_38068</name>
</gene>
<dbReference type="OrthoDB" id="3358048at2759"/>
<evidence type="ECO:0000313" key="3">
    <source>
        <dbReference type="Proteomes" id="UP000054321"/>
    </source>
</evidence>
<feature type="transmembrane region" description="Helical" evidence="1">
    <location>
        <begin position="63"/>
        <end position="87"/>
    </location>
</feature>
<keyword evidence="1" id="KW-0472">Membrane</keyword>
<feature type="transmembrane region" description="Helical" evidence="1">
    <location>
        <begin position="165"/>
        <end position="186"/>
    </location>
</feature>
<dbReference type="EMBL" id="KN832871">
    <property type="protein sequence ID" value="KIN05545.1"/>
    <property type="molecule type" value="Genomic_DNA"/>
</dbReference>
<name>A0A0C3HR89_OIDMZ</name>
<accession>A0A0C3HR89</accession>
<dbReference type="HOGENOM" id="CLU_099932_0_0_1"/>
<organism evidence="2 3">
    <name type="scientific">Oidiodendron maius (strain Zn)</name>
    <dbReference type="NCBI Taxonomy" id="913774"/>
    <lineage>
        <taxon>Eukaryota</taxon>
        <taxon>Fungi</taxon>
        <taxon>Dikarya</taxon>
        <taxon>Ascomycota</taxon>
        <taxon>Pezizomycotina</taxon>
        <taxon>Leotiomycetes</taxon>
        <taxon>Leotiomycetes incertae sedis</taxon>
        <taxon>Myxotrichaceae</taxon>
        <taxon>Oidiodendron</taxon>
    </lineage>
</organism>
<keyword evidence="3" id="KW-1185">Reference proteome</keyword>
<reference evidence="3" key="2">
    <citation type="submission" date="2015-01" db="EMBL/GenBank/DDBJ databases">
        <title>Evolutionary Origins and Diversification of the Mycorrhizal Mutualists.</title>
        <authorList>
            <consortium name="DOE Joint Genome Institute"/>
            <consortium name="Mycorrhizal Genomics Consortium"/>
            <person name="Kohler A."/>
            <person name="Kuo A."/>
            <person name="Nagy L.G."/>
            <person name="Floudas D."/>
            <person name="Copeland A."/>
            <person name="Barry K.W."/>
            <person name="Cichocki N."/>
            <person name="Veneault-Fourrey C."/>
            <person name="LaButti K."/>
            <person name="Lindquist E.A."/>
            <person name="Lipzen A."/>
            <person name="Lundell T."/>
            <person name="Morin E."/>
            <person name="Murat C."/>
            <person name="Riley R."/>
            <person name="Ohm R."/>
            <person name="Sun H."/>
            <person name="Tunlid A."/>
            <person name="Henrissat B."/>
            <person name="Grigoriev I.V."/>
            <person name="Hibbett D.S."/>
            <person name="Martin F."/>
        </authorList>
    </citation>
    <scope>NUCLEOTIDE SEQUENCE [LARGE SCALE GENOMIC DNA]</scope>
    <source>
        <strain evidence="3">Zn</strain>
    </source>
</reference>
<keyword evidence="1" id="KW-0812">Transmembrane</keyword>
<feature type="transmembrane region" description="Helical" evidence="1">
    <location>
        <begin position="139"/>
        <end position="158"/>
    </location>
</feature>
<proteinExistence type="predicted"/>
<reference evidence="2 3" key="1">
    <citation type="submission" date="2014-04" db="EMBL/GenBank/DDBJ databases">
        <authorList>
            <consortium name="DOE Joint Genome Institute"/>
            <person name="Kuo A."/>
            <person name="Martino E."/>
            <person name="Perotto S."/>
            <person name="Kohler A."/>
            <person name="Nagy L.G."/>
            <person name="Floudas D."/>
            <person name="Copeland A."/>
            <person name="Barry K.W."/>
            <person name="Cichocki N."/>
            <person name="Veneault-Fourrey C."/>
            <person name="LaButti K."/>
            <person name="Lindquist E.A."/>
            <person name="Lipzen A."/>
            <person name="Lundell T."/>
            <person name="Morin E."/>
            <person name="Murat C."/>
            <person name="Sun H."/>
            <person name="Tunlid A."/>
            <person name="Henrissat B."/>
            <person name="Grigoriev I.V."/>
            <person name="Hibbett D.S."/>
            <person name="Martin F."/>
            <person name="Nordberg H.P."/>
            <person name="Cantor M.N."/>
            <person name="Hua S.X."/>
        </authorList>
    </citation>
    <scope>NUCLEOTIDE SEQUENCE [LARGE SCALE GENOMIC DNA]</scope>
    <source>
        <strain evidence="2 3">Zn</strain>
    </source>
</reference>
<protein>
    <submittedName>
        <fullName evidence="2">Uncharacterized protein</fullName>
    </submittedName>
</protein>
<evidence type="ECO:0000256" key="1">
    <source>
        <dbReference type="SAM" id="Phobius"/>
    </source>
</evidence>
<dbReference type="AlphaFoldDB" id="A0A0C3HR89"/>
<dbReference type="Proteomes" id="UP000054321">
    <property type="component" value="Unassembled WGS sequence"/>
</dbReference>